<accession>A0ACB7IS43</accession>
<gene>
    <name evidence="1" type="ORF">CCMSSC00406_0005479</name>
</gene>
<protein>
    <submittedName>
        <fullName evidence="1">Uncharacterized protein</fullName>
    </submittedName>
</protein>
<reference evidence="1 2" key="1">
    <citation type="journal article" date="2021" name="Appl. Environ. Microbiol.">
        <title>Genetic linkage and physical mapping for an oyster mushroom Pleurotus cornucopiae and QTL analysis for the trait cap color.</title>
        <authorList>
            <person name="Zhang Y."/>
            <person name="Gao W."/>
            <person name="Sonnenberg A."/>
            <person name="Chen Q."/>
            <person name="Zhang J."/>
            <person name="Huang C."/>
        </authorList>
    </citation>
    <scope>NUCLEOTIDE SEQUENCE [LARGE SCALE GENOMIC DNA]</scope>
    <source>
        <strain evidence="1">CCMSSC00406</strain>
    </source>
</reference>
<name>A0ACB7IS43_PLECO</name>
<evidence type="ECO:0000313" key="1">
    <source>
        <dbReference type="EMBL" id="KAG9221082.1"/>
    </source>
</evidence>
<dbReference type="EMBL" id="WQMT02000007">
    <property type="protein sequence ID" value="KAG9221082.1"/>
    <property type="molecule type" value="Genomic_DNA"/>
</dbReference>
<proteinExistence type="predicted"/>
<organism evidence="1 2">
    <name type="scientific">Pleurotus cornucopiae</name>
    <name type="common">Cornucopia mushroom</name>
    <dbReference type="NCBI Taxonomy" id="5321"/>
    <lineage>
        <taxon>Eukaryota</taxon>
        <taxon>Fungi</taxon>
        <taxon>Dikarya</taxon>
        <taxon>Basidiomycota</taxon>
        <taxon>Agaricomycotina</taxon>
        <taxon>Agaricomycetes</taxon>
        <taxon>Agaricomycetidae</taxon>
        <taxon>Agaricales</taxon>
        <taxon>Pleurotineae</taxon>
        <taxon>Pleurotaceae</taxon>
        <taxon>Pleurotus</taxon>
    </lineage>
</organism>
<sequence>MPPSTASRVLSLLLHFFRNNSITRLLRRIPSIFLHLFRLAFRKASTKPRQLDDHKPAPPEKCDIPSPPTICASRMPTIISTSQGYLPSPASPSSSEEITIHVEQCDDGEDARRSRDSLSIHGFFDRRRQSTGSITGSVRSLSPQSVRSQPPSVVSFNGGLSAQVPRASVSRLSLNSVRGSVHSVAHSALTFNGERASIRQSTIHEQIDCMLSIDLSRYVRKHKILQAQPSVKIPALETQYACPIPEGWTKYVHPDGCPYWYDTKRKILTDVNLLDEEIFLQTRRFVDIIFDYIRAENLQLEPDVELVVETVKYDWDEDYRCGYYFVHHKSRSLFWLQEFDVSYALWDAQANTSLSHVKLEIEVSYWQHWEFFCNIQVVTEDLLNELTNILITDLVDLQTSDTSNALFSADELQSYLGAIKISRRLIDAPCKGSPFFIGRLMSLYMRQRFANFWGEYGARLHREQSVHHPEGRPRTWLITLLSPILFNAPDIHLRGLHLIFIDEVAAAQPWRAFIKKLGDEWQDFIINSAVLLAANVAFLAIQSVDNDKDDPRRSPSQIASYLSTLTSVSSMIVGLLLVRQTRTKGRDTAKAAADYLRARQYRVVGHEPLAIMYSLPYAFLMWAMVLFMIAFLLACLLDTTLITRLLAGITGLICLTLIFWCIWMNWDRGVDVHQSQWNTSIDTLGQWRARLHEALRSLPFKLRKQAQSQDPEDIPMPNTSA</sequence>
<comment type="caution">
    <text evidence="1">The sequence shown here is derived from an EMBL/GenBank/DDBJ whole genome shotgun (WGS) entry which is preliminary data.</text>
</comment>
<evidence type="ECO:0000313" key="2">
    <source>
        <dbReference type="Proteomes" id="UP000824881"/>
    </source>
</evidence>
<dbReference type="Proteomes" id="UP000824881">
    <property type="component" value="Unassembled WGS sequence"/>
</dbReference>
<keyword evidence="2" id="KW-1185">Reference proteome</keyword>